<sequence length="342" mass="38631">MGNCCKPASSMEWGGDDWSFLTSHNKSCGKVFDEAHALNLGKVRKEKLAGELKTSSSNINGKVTIKISKKDLTQLLENQQQLNKRQVGAVSAEQVLLRLIKARNHHAHQRLWRPMLESIPEVSFIFENIGNCCKPASSMEWDGEDWSFLLSNSKNTSSNKVFNEADHGHGLSLRKVQKEKLVAALRASCSVANGTFKARDHDPRDRLWRPLLESIPEVTDSEASSLEWAGEDWSFLVSDNKSSSRKVFDEARALNNIRKVQKKEKLAEVLRASSSDANGKVTIKILKKELAQLLENQQQLNIKKQIRTASAEQVLLRLIKARDHNARHRLWRPVLESIHEVS</sequence>
<organism evidence="1 2">
    <name type="scientific">Flemingia macrophylla</name>
    <dbReference type="NCBI Taxonomy" id="520843"/>
    <lineage>
        <taxon>Eukaryota</taxon>
        <taxon>Viridiplantae</taxon>
        <taxon>Streptophyta</taxon>
        <taxon>Embryophyta</taxon>
        <taxon>Tracheophyta</taxon>
        <taxon>Spermatophyta</taxon>
        <taxon>Magnoliopsida</taxon>
        <taxon>eudicotyledons</taxon>
        <taxon>Gunneridae</taxon>
        <taxon>Pentapetalae</taxon>
        <taxon>rosids</taxon>
        <taxon>fabids</taxon>
        <taxon>Fabales</taxon>
        <taxon>Fabaceae</taxon>
        <taxon>Papilionoideae</taxon>
        <taxon>50 kb inversion clade</taxon>
        <taxon>NPAAA clade</taxon>
        <taxon>indigoferoid/millettioid clade</taxon>
        <taxon>Phaseoleae</taxon>
        <taxon>Flemingia</taxon>
    </lineage>
</organism>
<proteinExistence type="predicted"/>
<protein>
    <submittedName>
        <fullName evidence="1">Uncharacterized protein</fullName>
    </submittedName>
</protein>
<gene>
    <name evidence="1" type="ORF">Fmac_013623</name>
</gene>
<dbReference type="PANTHER" id="PTHR33647">
    <property type="entry name" value="OS01G0793900 PROTEIN"/>
    <property type="match status" value="1"/>
</dbReference>
<dbReference type="EMBL" id="JBGMDY010000004">
    <property type="protein sequence ID" value="KAL2339177.1"/>
    <property type="molecule type" value="Genomic_DNA"/>
</dbReference>
<dbReference type="AlphaFoldDB" id="A0ABD1MTN0"/>
<evidence type="ECO:0000313" key="2">
    <source>
        <dbReference type="Proteomes" id="UP001603857"/>
    </source>
</evidence>
<keyword evidence="2" id="KW-1185">Reference proteome</keyword>
<comment type="caution">
    <text evidence="1">The sequence shown here is derived from an EMBL/GenBank/DDBJ whole genome shotgun (WGS) entry which is preliminary data.</text>
</comment>
<accession>A0ABD1MTN0</accession>
<name>A0ABD1MTN0_9FABA</name>
<dbReference type="Proteomes" id="UP001603857">
    <property type="component" value="Unassembled WGS sequence"/>
</dbReference>
<dbReference type="PANTHER" id="PTHR33647:SF10">
    <property type="entry name" value="DUF4228 DOMAIN-CONTAINING PROTEIN"/>
    <property type="match status" value="1"/>
</dbReference>
<evidence type="ECO:0000313" key="1">
    <source>
        <dbReference type="EMBL" id="KAL2339177.1"/>
    </source>
</evidence>
<reference evidence="1 2" key="1">
    <citation type="submission" date="2024-08" db="EMBL/GenBank/DDBJ databases">
        <title>Insights into the chromosomal genome structure of Flemingia macrophylla.</title>
        <authorList>
            <person name="Ding Y."/>
            <person name="Zhao Y."/>
            <person name="Bi W."/>
            <person name="Wu M."/>
            <person name="Zhao G."/>
            <person name="Gong Y."/>
            <person name="Li W."/>
            <person name="Zhang P."/>
        </authorList>
    </citation>
    <scope>NUCLEOTIDE SEQUENCE [LARGE SCALE GENOMIC DNA]</scope>
    <source>
        <strain evidence="1">DYQJB</strain>
        <tissue evidence="1">Leaf</tissue>
    </source>
</reference>